<proteinExistence type="predicted"/>
<gene>
    <name evidence="6" type="ORF">A19Y_0253</name>
</gene>
<dbReference type="SUPFAM" id="SSF48371">
    <property type="entry name" value="ARM repeat"/>
    <property type="match status" value="2"/>
</dbReference>
<keyword evidence="3" id="KW-0472">Membrane</keyword>
<dbReference type="InterPro" id="IPR011989">
    <property type="entry name" value="ARM-like"/>
</dbReference>
<dbReference type="Gene3D" id="3.40.50.300">
    <property type="entry name" value="P-loop containing nucleotide triphosphate hydrolases"/>
    <property type="match status" value="1"/>
</dbReference>
<feature type="transmembrane region" description="Helical" evidence="3">
    <location>
        <begin position="332"/>
        <end position="350"/>
    </location>
</feature>
<feature type="domain" description="NACHT" evidence="5">
    <location>
        <begin position="454"/>
        <end position="554"/>
    </location>
</feature>
<keyword evidence="2" id="KW-0605">Phycobilisome</keyword>
<protein>
    <recommendedName>
        <fullName evidence="5">NACHT domain-containing protein</fullName>
    </recommendedName>
</protein>
<evidence type="ECO:0000259" key="5">
    <source>
        <dbReference type="PROSITE" id="PS50837"/>
    </source>
</evidence>
<dbReference type="PATRIC" id="fig|388467.6.peg.207"/>
<dbReference type="InterPro" id="IPR054589">
    <property type="entry name" value="NCH4"/>
</dbReference>
<dbReference type="SUPFAM" id="SSF52540">
    <property type="entry name" value="P-loop containing nucleoside triphosphate hydrolases"/>
    <property type="match status" value="1"/>
</dbReference>
<dbReference type="HOGENOM" id="CLU_013385_0_0_3"/>
<dbReference type="PROSITE" id="PS50837">
    <property type="entry name" value="NACHT"/>
    <property type="match status" value="1"/>
</dbReference>
<dbReference type="STRING" id="388467.A19Y_0253"/>
<keyword evidence="7" id="KW-1185">Reference proteome</keyword>
<dbReference type="AlphaFoldDB" id="A0A073CNC0"/>
<dbReference type="EMBL" id="CM002803">
    <property type="protein sequence ID" value="KEI65490.1"/>
    <property type="molecule type" value="Genomic_DNA"/>
</dbReference>
<evidence type="ECO:0000256" key="1">
    <source>
        <dbReference type="ARBA" id="ARBA00022549"/>
    </source>
</evidence>
<evidence type="ECO:0000313" key="6">
    <source>
        <dbReference type="EMBL" id="KEI65490.1"/>
    </source>
</evidence>
<organism evidence="6 7">
    <name type="scientific">Planktothrix agardhii (strain NIVA-CYA 126/8)</name>
    <dbReference type="NCBI Taxonomy" id="388467"/>
    <lineage>
        <taxon>Bacteria</taxon>
        <taxon>Bacillati</taxon>
        <taxon>Cyanobacteriota</taxon>
        <taxon>Cyanophyceae</taxon>
        <taxon>Oscillatoriophycideae</taxon>
        <taxon>Oscillatoriales</taxon>
        <taxon>Microcoleaceae</taxon>
        <taxon>Planktothrix</taxon>
    </lineage>
</organism>
<dbReference type="eggNOG" id="COG5635">
    <property type="taxonomic scope" value="Bacteria"/>
</dbReference>
<dbReference type="Pfam" id="PF22731">
    <property type="entry name" value="NCH4"/>
    <property type="match status" value="1"/>
</dbReference>
<dbReference type="InterPro" id="IPR007111">
    <property type="entry name" value="NACHT_NTPase"/>
</dbReference>
<name>A0A073CNC0_PLAA1</name>
<keyword evidence="4" id="KW-0732">Signal</keyword>
<keyword evidence="3" id="KW-1133">Transmembrane helix</keyword>
<feature type="signal peptide" evidence="4">
    <location>
        <begin position="1"/>
        <end position="31"/>
    </location>
</feature>
<keyword evidence="3" id="KW-0812">Transmembrane</keyword>
<dbReference type="InterPro" id="IPR027417">
    <property type="entry name" value="P-loop_NTPase"/>
</dbReference>
<evidence type="ECO:0000256" key="2">
    <source>
        <dbReference type="ARBA" id="ARBA00022738"/>
    </source>
</evidence>
<evidence type="ECO:0000256" key="3">
    <source>
        <dbReference type="SAM" id="Phobius"/>
    </source>
</evidence>
<evidence type="ECO:0000256" key="4">
    <source>
        <dbReference type="SAM" id="SignalP"/>
    </source>
</evidence>
<accession>A0A073CNC0</accession>
<dbReference type="GO" id="GO:0030089">
    <property type="term" value="C:phycobilisome"/>
    <property type="evidence" value="ECO:0007669"/>
    <property type="project" value="UniProtKB-KW"/>
</dbReference>
<reference evidence="6 7" key="1">
    <citation type="journal article" date="2014" name="Appl. Environ. Microbiol.">
        <title>Elucidation of insertion elements encoded on plasmids and in vitro construction of shuttle vectors from the toxic cyanobacterium Planktothrix.</title>
        <authorList>
            <person name="Christiansen G."/>
            <person name="Goesmann A."/>
            <person name="Kurmayer R."/>
        </authorList>
    </citation>
    <scope>NUCLEOTIDE SEQUENCE [LARGE SCALE GENOMIC DNA]</scope>
    <source>
        <strain evidence="6 7">NIVA-CYA 126/8</strain>
    </source>
</reference>
<keyword evidence="1" id="KW-0042">Antenna complex</keyword>
<sequence length="836" mass="94911">MHPYWHKVSQAIKVAVVGVSLPLLLSSAGLAQQNVQQDAVEVNTKIKESIELLMDGNDREAIEKLPKSEEAVDHLIKIIEDPKEDYEIRISAIRSLGTIGKVAQKEVDRLINLAVNSDNLAVNSDKKVNFRIWSLNSLASGIGMGNLTLNQQQIKTIFTLLDDENEKIYFQSAYVITETVKRNNLPNLVSSLKTIAENSEKPWKTRIAVAQALGSSGYEVTSSMKVLTEFLPDQTKSPSIQGFAIESIESIADELPTLAYQVADKEDRKKDWRDGLKLAQEALKNNENNILESNKDNAFKANNSLDKAIKAIEALPKPPNPVWAKINEYKNLFIFLFLLSFWFSLLFLLLRVKPLSLLWLNNFLQKTDLSLEFIGVNFKTATLRILLFDLQYHPRVLDDWVKTNLEKARCQFENKQTVKQRNIYVPTIPVNLNGDPIPELSPKDLQHKFSESRETLLILGEGGSGKTTLACQLGKWAMADYPEQRLCPNHQMLPILIDQELSDETGNQQQVLIEAIHGQLRDLIEAVKPISEELLVNLLRERRLLVIVDGYSEMRPATRNKIKPELPSFFANALIVTSRNDESLGGVNRTTIQMMRVHSSRLAEFLQAYVNKKGKQDLFKTDQELFQACIQLSRLVGERDITVLLAKLYADQLIAAEVDHNTKNLPDNIPDLMLSYLNQINYQLIEKGLENHLDNLTVHQVAKVIAWECLKQTYRPSTVPLDTVLQALGEQWSEEQVKMYRQYLENSLHIVETIKPSEDQIRFSLDPLAEFLAGLYLVDLYKDNEKLWTEFLAQADAQPGAPESIKGFLQAVHDCCQKKKDIVPRMILEALSQRII</sequence>
<dbReference type="InterPro" id="IPR016024">
    <property type="entry name" value="ARM-type_fold"/>
</dbReference>
<dbReference type="Pfam" id="PF05729">
    <property type="entry name" value="NACHT"/>
    <property type="match status" value="1"/>
</dbReference>
<feature type="chain" id="PRO_5001689002" description="NACHT domain-containing protein" evidence="4">
    <location>
        <begin position="32"/>
        <end position="836"/>
    </location>
</feature>
<dbReference type="Gene3D" id="1.25.10.10">
    <property type="entry name" value="Leucine-rich Repeat Variant"/>
    <property type="match status" value="1"/>
</dbReference>
<evidence type="ECO:0000313" key="7">
    <source>
        <dbReference type="Proteomes" id="UP000027395"/>
    </source>
</evidence>
<dbReference type="Proteomes" id="UP000027395">
    <property type="component" value="Chromosome"/>
</dbReference>